<dbReference type="Gene3D" id="3.20.20.70">
    <property type="entry name" value="Aldolase class I"/>
    <property type="match status" value="1"/>
</dbReference>
<dbReference type="InterPro" id="IPR036732">
    <property type="entry name" value="AFP_Neu5c_C_sf"/>
</dbReference>
<keyword evidence="2" id="KW-0808">Transferase</keyword>
<dbReference type="InterPro" id="IPR006190">
    <property type="entry name" value="SAF_AFP_Neu5Ac"/>
</dbReference>
<protein>
    <submittedName>
        <fullName evidence="2">N-acetylneuraminate synthase</fullName>
        <ecNumber evidence="2">2.5.1.56</ecNumber>
    </submittedName>
</protein>
<evidence type="ECO:0000313" key="2">
    <source>
        <dbReference type="EMBL" id="MDP4540580.1"/>
    </source>
</evidence>
<proteinExistence type="predicted"/>
<dbReference type="InterPro" id="IPR013785">
    <property type="entry name" value="Aldolase_TIM"/>
</dbReference>
<dbReference type="Pfam" id="PF08666">
    <property type="entry name" value="SAF"/>
    <property type="match status" value="1"/>
</dbReference>
<dbReference type="RefSeq" id="WP_305930588.1">
    <property type="nucleotide sequence ID" value="NZ_JAVAIL010000005.1"/>
</dbReference>
<feature type="domain" description="AFP-like" evidence="1">
    <location>
        <begin position="294"/>
        <end position="350"/>
    </location>
</feature>
<dbReference type="SUPFAM" id="SSF51569">
    <property type="entry name" value="Aldolase"/>
    <property type="match status" value="1"/>
</dbReference>
<dbReference type="Pfam" id="PF03102">
    <property type="entry name" value="NeuB"/>
    <property type="match status" value="1"/>
</dbReference>
<dbReference type="InterPro" id="IPR013974">
    <property type="entry name" value="SAF"/>
</dbReference>
<accession>A0ABT9HCI0</accession>
<dbReference type="NCBIfam" id="TIGR03569">
    <property type="entry name" value="NeuB_NnaB"/>
    <property type="match status" value="1"/>
</dbReference>
<dbReference type="GO" id="GO:0050462">
    <property type="term" value="F:N-acetylneuraminate synthase activity"/>
    <property type="evidence" value="ECO:0007669"/>
    <property type="project" value="UniProtKB-EC"/>
</dbReference>
<name>A0ABT9HCI0_9SPHN</name>
<dbReference type="InterPro" id="IPR057736">
    <property type="entry name" value="SAF_PseI/NeuA/NeuB"/>
</dbReference>
<dbReference type="InterPro" id="IPR020007">
    <property type="entry name" value="NeuB/NeuA"/>
</dbReference>
<dbReference type="PANTHER" id="PTHR42966:SF1">
    <property type="entry name" value="SIALIC ACID SYNTHASE"/>
    <property type="match status" value="1"/>
</dbReference>
<dbReference type="PANTHER" id="PTHR42966">
    <property type="entry name" value="N-ACETYLNEURAMINATE SYNTHASE"/>
    <property type="match status" value="1"/>
</dbReference>
<dbReference type="EMBL" id="JAVAIL010000005">
    <property type="protein sequence ID" value="MDP4540580.1"/>
    <property type="molecule type" value="Genomic_DNA"/>
</dbReference>
<dbReference type="InterPro" id="IPR013132">
    <property type="entry name" value="PseI/NeuA/B-like_N"/>
</dbReference>
<gene>
    <name evidence="2" type="primary">neuB</name>
    <name evidence="2" type="ORF">Q9K01_13185</name>
</gene>
<dbReference type="EC" id="2.5.1.56" evidence="2"/>
<dbReference type="Gene3D" id="3.90.1210.10">
    <property type="entry name" value="Antifreeze-like/N-acetylneuraminic acid synthase C-terminal domain"/>
    <property type="match status" value="1"/>
</dbReference>
<evidence type="ECO:0000259" key="1">
    <source>
        <dbReference type="PROSITE" id="PS50844"/>
    </source>
</evidence>
<dbReference type="SMART" id="SM00858">
    <property type="entry name" value="SAF"/>
    <property type="match status" value="1"/>
</dbReference>
<dbReference type="CDD" id="cd11615">
    <property type="entry name" value="SAF_NeuB_like"/>
    <property type="match status" value="1"/>
</dbReference>
<keyword evidence="3" id="KW-1185">Reference proteome</keyword>
<reference evidence="2 3" key="1">
    <citation type="submission" date="2023-08" db="EMBL/GenBank/DDBJ databases">
        <title>genomic of DY56.</title>
        <authorList>
            <person name="Wang Y."/>
        </authorList>
    </citation>
    <scope>NUCLEOTIDE SEQUENCE [LARGE SCALE GENOMIC DNA]</scope>
    <source>
        <strain evidence="2 3">DY56-A-20</strain>
    </source>
</reference>
<sequence length="350" mass="37774">MTSPKNAEPPVFVIAEAGVNHDGSPEKALKLVEIAANAGADAVKFQTFRADEVVTIDAAKADYQRRQTGEGSQYEMIRALQLDEAAHRRIADKCRECGIEFMSTPFSPWAIDLLIEIGMKRIKVASGELVNLPLLRNVARRGLPIILSTGMGTLEEVRRAVGWIRQAREQVGYSERKGDLVVLHCTSDYPAAPNAVNLRAMDTLHRELELPVGYSDHTVGTTISIAAVARGATVIEKHFTIDKAAFGPDHAASLSPEELSQMITSIRAVECAMGDGVKAPMPSELATRELVRRSAFASQPIASGDALTENNVHFLRPAGGIPPEDADRIFAASAARDIAKGQQLMAGDLE</sequence>
<organism evidence="2 3">
    <name type="scientific">Qipengyuania benthica</name>
    <dbReference type="NCBI Taxonomy" id="3067651"/>
    <lineage>
        <taxon>Bacteria</taxon>
        <taxon>Pseudomonadati</taxon>
        <taxon>Pseudomonadota</taxon>
        <taxon>Alphaproteobacteria</taxon>
        <taxon>Sphingomonadales</taxon>
        <taxon>Erythrobacteraceae</taxon>
        <taxon>Qipengyuania</taxon>
    </lineage>
</organism>
<dbReference type="InterPro" id="IPR051690">
    <property type="entry name" value="PseI-like"/>
</dbReference>
<evidence type="ECO:0000313" key="3">
    <source>
        <dbReference type="Proteomes" id="UP001235664"/>
    </source>
</evidence>
<dbReference type="SUPFAM" id="SSF51269">
    <property type="entry name" value="AFP III-like domain"/>
    <property type="match status" value="1"/>
</dbReference>
<comment type="caution">
    <text evidence="2">The sequence shown here is derived from an EMBL/GenBank/DDBJ whole genome shotgun (WGS) entry which is preliminary data.</text>
</comment>
<dbReference type="Proteomes" id="UP001235664">
    <property type="component" value="Unassembled WGS sequence"/>
</dbReference>
<dbReference type="PROSITE" id="PS50844">
    <property type="entry name" value="AFP_LIKE"/>
    <property type="match status" value="1"/>
</dbReference>